<keyword evidence="3" id="KW-0808">Transferase</keyword>
<dbReference type="InterPro" id="IPR043129">
    <property type="entry name" value="ATPase_NBD"/>
</dbReference>
<dbReference type="Pfam" id="PF00480">
    <property type="entry name" value="ROK"/>
    <property type="match status" value="1"/>
</dbReference>
<dbReference type="Proteomes" id="UP000274601">
    <property type="component" value="Unassembled WGS sequence"/>
</dbReference>
<evidence type="ECO:0000313" key="3">
    <source>
        <dbReference type="EMBL" id="RKS68853.1"/>
    </source>
</evidence>
<evidence type="ECO:0000259" key="2">
    <source>
        <dbReference type="Pfam" id="PF12802"/>
    </source>
</evidence>
<dbReference type="Pfam" id="PF12802">
    <property type="entry name" value="MarR_2"/>
    <property type="match status" value="1"/>
</dbReference>
<name>A0A495QAY9_9ACTN</name>
<dbReference type="PANTHER" id="PTHR18964">
    <property type="entry name" value="ROK (REPRESSOR, ORF, KINASE) FAMILY"/>
    <property type="match status" value="1"/>
</dbReference>
<dbReference type="InterPro" id="IPR036390">
    <property type="entry name" value="WH_DNA-bd_sf"/>
</dbReference>
<dbReference type="Gene3D" id="1.10.10.10">
    <property type="entry name" value="Winged helix-like DNA-binding domain superfamily/Winged helix DNA-binding domain"/>
    <property type="match status" value="1"/>
</dbReference>
<dbReference type="InterPro" id="IPR000600">
    <property type="entry name" value="ROK"/>
</dbReference>
<comment type="caution">
    <text evidence="3">The sequence shown here is derived from an EMBL/GenBank/DDBJ whole genome shotgun (WGS) entry which is preliminary data.</text>
</comment>
<dbReference type="InterPro" id="IPR000835">
    <property type="entry name" value="HTH_MarR-typ"/>
</dbReference>
<sequence>MTGRMSRAASRPSTSGDMLRLIREHGVATRAELGRVTGLSRPAVASRVADLVARGLLVERVDGPSTGGRPPARLEFNAAGGTVLVANLGQSRGQLAVCDLAGTILARVDGPPADTSGDPSGDSAGHPSTGAFLLRLLDAWASLLDASGIDAATVRGVGLGVPDAVEHAAGRWNGTRIGPPITGRFGVPAYLDNEVNVAALGEHQAHPGVDDLLFVKVSTGIGAGLICGGRIQRGALGAAGELGHVPIPAAAGAPCRCGNTGCVEAVAGGAALLTRSAADDLAGLAALARAGDPATVALLREAGRLIGEVVATAVNLLNPAVVVLSGDLVGADEPLIAGVREVVYRRATALATRDLRVEPSRLGEPAGLTGCAAMVLDRVLAPDAIDGRAAHAPRSGAS</sequence>
<feature type="domain" description="HTH marR-type" evidence="2">
    <location>
        <begin position="18"/>
        <end position="61"/>
    </location>
</feature>
<reference evidence="3 4" key="1">
    <citation type="submission" date="2018-10" db="EMBL/GenBank/DDBJ databases">
        <title>Genomic Encyclopedia of Archaeal and Bacterial Type Strains, Phase II (KMG-II): from individual species to whole genera.</title>
        <authorList>
            <person name="Goeker M."/>
        </authorList>
    </citation>
    <scope>NUCLEOTIDE SEQUENCE [LARGE SCALE GENOMIC DNA]</scope>
    <source>
        <strain evidence="3 4">DSM 43383</strain>
    </source>
</reference>
<evidence type="ECO:0000256" key="1">
    <source>
        <dbReference type="ARBA" id="ARBA00006479"/>
    </source>
</evidence>
<dbReference type="Gene3D" id="3.30.420.40">
    <property type="match status" value="2"/>
</dbReference>
<keyword evidence="4" id="KW-1185">Reference proteome</keyword>
<accession>A0A495QAY9</accession>
<organism evidence="3 4">
    <name type="scientific">Actinomadura pelletieri DSM 43383</name>
    <dbReference type="NCBI Taxonomy" id="1120940"/>
    <lineage>
        <taxon>Bacteria</taxon>
        <taxon>Bacillati</taxon>
        <taxon>Actinomycetota</taxon>
        <taxon>Actinomycetes</taxon>
        <taxon>Streptosporangiales</taxon>
        <taxon>Thermomonosporaceae</taxon>
        <taxon>Actinomadura</taxon>
    </lineage>
</organism>
<dbReference type="SUPFAM" id="SSF46785">
    <property type="entry name" value="Winged helix' DNA-binding domain"/>
    <property type="match status" value="1"/>
</dbReference>
<dbReference type="AlphaFoldDB" id="A0A495QAY9"/>
<proteinExistence type="inferred from homology"/>
<dbReference type="InterPro" id="IPR049874">
    <property type="entry name" value="ROK_cs"/>
</dbReference>
<dbReference type="InterPro" id="IPR019885">
    <property type="entry name" value="Tscrpt_reg_HTH_AsnC-type_CS"/>
</dbReference>
<keyword evidence="3" id="KW-0418">Kinase</keyword>
<dbReference type="PROSITE" id="PS01125">
    <property type="entry name" value="ROK"/>
    <property type="match status" value="1"/>
</dbReference>
<evidence type="ECO:0000313" key="4">
    <source>
        <dbReference type="Proteomes" id="UP000274601"/>
    </source>
</evidence>
<gene>
    <name evidence="3" type="ORF">BZB76_5989</name>
</gene>
<dbReference type="InterPro" id="IPR036388">
    <property type="entry name" value="WH-like_DNA-bd_sf"/>
</dbReference>
<dbReference type="SUPFAM" id="SSF53067">
    <property type="entry name" value="Actin-like ATPase domain"/>
    <property type="match status" value="1"/>
</dbReference>
<protein>
    <submittedName>
        <fullName evidence="3">Putative NBD/HSP70 family sugar kinase</fullName>
    </submittedName>
</protein>
<dbReference type="PROSITE" id="PS00519">
    <property type="entry name" value="HTH_ASNC_1"/>
    <property type="match status" value="1"/>
</dbReference>
<dbReference type="EMBL" id="RBWU01000007">
    <property type="protein sequence ID" value="RKS68853.1"/>
    <property type="molecule type" value="Genomic_DNA"/>
</dbReference>
<comment type="similarity">
    <text evidence="1">Belongs to the ROK (NagC/XylR) family.</text>
</comment>
<dbReference type="PANTHER" id="PTHR18964:SF173">
    <property type="entry name" value="GLUCOKINASE"/>
    <property type="match status" value="1"/>
</dbReference>
<dbReference type="GO" id="GO:0016301">
    <property type="term" value="F:kinase activity"/>
    <property type="evidence" value="ECO:0007669"/>
    <property type="project" value="UniProtKB-KW"/>
</dbReference>